<feature type="region of interest" description="Disordered" evidence="1">
    <location>
        <begin position="331"/>
        <end position="352"/>
    </location>
</feature>
<gene>
    <name evidence="2" type="ORF">KUV50_03535</name>
</gene>
<feature type="compositionally biased region" description="Basic and acidic residues" evidence="1">
    <location>
        <begin position="333"/>
        <end position="347"/>
    </location>
</feature>
<dbReference type="Proteomes" id="UP000753961">
    <property type="component" value="Unassembled WGS sequence"/>
</dbReference>
<accession>A0A953L927</accession>
<dbReference type="Gene3D" id="3.20.20.140">
    <property type="entry name" value="Metal-dependent hydrolases"/>
    <property type="match status" value="1"/>
</dbReference>
<dbReference type="InterPro" id="IPR022028">
    <property type="entry name" value="DUF3604"/>
</dbReference>
<evidence type="ECO:0000313" key="3">
    <source>
        <dbReference type="Proteomes" id="UP000753961"/>
    </source>
</evidence>
<dbReference type="EMBL" id="JAHVHU010000004">
    <property type="protein sequence ID" value="MBY5957193.1"/>
    <property type="molecule type" value="Genomic_DNA"/>
</dbReference>
<keyword evidence="3" id="KW-1185">Reference proteome</keyword>
<dbReference type="AlphaFoldDB" id="A0A953L927"/>
<dbReference type="RefSeq" id="WP_222578716.1">
    <property type="nucleotide sequence ID" value="NZ_JAHVHU010000004.1"/>
</dbReference>
<comment type="caution">
    <text evidence="2">The sequence shown here is derived from an EMBL/GenBank/DDBJ whole genome shotgun (WGS) entry which is preliminary data.</text>
</comment>
<name>A0A953L927_9BACT</name>
<dbReference type="InterPro" id="IPR016195">
    <property type="entry name" value="Pol/histidinol_Pase-like"/>
</dbReference>
<sequence length="520" mass="58376">MKRREFVQKVTIVSTGASLVQNKIAKFKEIPGESGDQEQSPSTISIVAPSTIQVNEPFSVGIRMLTDPYFTKWGPDWSRTGATVNGPFNKSPRGIHFMDNVLPAWKGSVRISGSDGFTGRAKYSFSEGTGPYQKDHRPIRRLEGFRFSKPGVKYIKVVDPVSGIEGVSNAIKVSHVKMEDRLFWGDTHCHSIFGDGVRTPEELHAFARDEAFLDVFSHTEHTEAITDDQWDYFSAVANRFNEPGKFVTFIGGEWTSKPFGHRNFLYPGATGPVIRSSDENQNTLEELFDIVRKHKGLVVANHPKDSAFIIDFDTYHHDPEVERLVEMYSIGGSHERPSPEERQEEASKNNSVVDGLKKGHKLGMIGVGDTHDGRPGDALHEFQLEPEGYRDLEKPGLTGIWAKDLSRESIFDALWNRRVYATTHHRTIVKFSMNGSPMGSTISGTDGLTLEAEIASNLSIEKIELISNGEVMEATHPSKKAFTWNRNLNGRFDNDSWVYVRVTLEENNYAWTSPIWILNG</sequence>
<protein>
    <submittedName>
        <fullName evidence="2">CehA/McbA family metallohydrolase</fullName>
    </submittedName>
</protein>
<dbReference type="SUPFAM" id="SSF89550">
    <property type="entry name" value="PHP domain-like"/>
    <property type="match status" value="1"/>
</dbReference>
<dbReference type="Pfam" id="PF12228">
    <property type="entry name" value="DUF3604"/>
    <property type="match status" value="2"/>
</dbReference>
<proteinExistence type="predicted"/>
<reference evidence="2" key="1">
    <citation type="submission" date="2021-06" db="EMBL/GenBank/DDBJ databases">
        <title>44 bacteria genomes isolated from Dapeng, Shenzhen.</title>
        <authorList>
            <person name="Zheng W."/>
            <person name="Yu S."/>
            <person name="Huang Y."/>
        </authorList>
    </citation>
    <scope>NUCLEOTIDE SEQUENCE</scope>
    <source>
        <strain evidence="2">DP5N28-2</strain>
    </source>
</reference>
<evidence type="ECO:0000313" key="2">
    <source>
        <dbReference type="EMBL" id="MBY5957193.1"/>
    </source>
</evidence>
<evidence type="ECO:0000256" key="1">
    <source>
        <dbReference type="SAM" id="MobiDB-lite"/>
    </source>
</evidence>
<organism evidence="2 3">
    <name type="scientific">Membranihabitans marinus</name>
    <dbReference type="NCBI Taxonomy" id="1227546"/>
    <lineage>
        <taxon>Bacteria</taxon>
        <taxon>Pseudomonadati</taxon>
        <taxon>Bacteroidota</taxon>
        <taxon>Saprospiria</taxon>
        <taxon>Saprospirales</taxon>
        <taxon>Saprospiraceae</taxon>
        <taxon>Membranihabitans</taxon>
    </lineage>
</organism>
<dbReference type="NCBIfam" id="NF038032">
    <property type="entry name" value="CehA_McbA_metalo"/>
    <property type="match status" value="1"/>
</dbReference>